<proteinExistence type="predicted"/>
<gene>
    <name evidence="1" type="ORF">PoB_002808000</name>
</gene>
<reference evidence="1 2" key="1">
    <citation type="journal article" date="2021" name="Elife">
        <title>Chloroplast acquisition without the gene transfer in kleptoplastic sea slugs, Plakobranchus ocellatus.</title>
        <authorList>
            <person name="Maeda T."/>
            <person name="Takahashi S."/>
            <person name="Yoshida T."/>
            <person name="Shimamura S."/>
            <person name="Takaki Y."/>
            <person name="Nagai Y."/>
            <person name="Toyoda A."/>
            <person name="Suzuki Y."/>
            <person name="Arimoto A."/>
            <person name="Ishii H."/>
            <person name="Satoh N."/>
            <person name="Nishiyama T."/>
            <person name="Hasebe M."/>
            <person name="Maruyama T."/>
            <person name="Minagawa J."/>
            <person name="Obokata J."/>
            <person name="Shigenobu S."/>
        </authorList>
    </citation>
    <scope>NUCLEOTIDE SEQUENCE [LARGE SCALE GENOMIC DNA]</scope>
</reference>
<comment type="caution">
    <text evidence="1">The sequence shown here is derived from an EMBL/GenBank/DDBJ whole genome shotgun (WGS) entry which is preliminary data.</text>
</comment>
<dbReference type="EMBL" id="BLXT01003442">
    <property type="protein sequence ID" value="GFO01575.1"/>
    <property type="molecule type" value="Genomic_DNA"/>
</dbReference>
<protein>
    <submittedName>
        <fullName evidence="1">Uncharacterized protein</fullName>
    </submittedName>
</protein>
<keyword evidence="2" id="KW-1185">Reference proteome</keyword>
<evidence type="ECO:0000313" key="2">
    <source>
        <dbReference type="Proteomes" id="UP000735302"/>
    </source>
</evidence>
<name>A0AAV4A3Z1_9GAST</name>
<evidence type="ECO:0000313" key="1">
    <source>
        <dbReference type="EMBL" id="GFO01575.1"/>
    </source>
</evidence>
<dbReference type="Proteomes" id="UP000735302">
    <property type="component" value="Unassembled WGS sequence"/>
</dbReference>
<organism evidence="1 2">
    <name type="scientific">Plakobranchus ocellatus</name>
    <dbReference type="NCBI Taxonomy" id="259542"/>
    <lineage>
        <taxon>Eukaryota</taxon>
        <taxon>Metazoa</taxon>
        <taxon>Spiralia</taxon>
        <taxon>Lophotrochozoa</taxon>
        <taxon>Mollusca</taxon>
        <taxon>Gastropoda</taxon>
        <taxon>Heterobranchia</taxon>
        <taxon>Euthyneura</taxon>
        <taxon>Panpulmonata</taxon>
        <taxon>Sacoglossa</taxon>
        <taxon>Placobranchoidea</taxon>
        <taxon>Plakobranchidae</taxon>
        <taxon>Plakobranchus</taxon>
    </lineage>
</organism>
<sequence>MVLNSVDYVEATFSLSNSKIAKILQLRGVFAPMNPKGDVPQRGYQERGTALPESCVSANVYENLFENKWFCLPTGDGFVPNTDHEDETENCHTAVFIYNHCDDAVIADSLLQPRRRRVNQSAQCHQQRK</sequence>
<dbReference type="AlphaFoldDB" id="A0AAV4A3Z1"/>
<accession>A0AAV4A3Z1</accession>